<dbReference type="Proteomes" id="UP000823941">
    <property type="component" value="Chromosome 30"/>
</dbReference>
<gene>
    <name evidence="4" type="ORF">JYU34_021869</name>
</gene>
<keyword evidence="5" id="KW-1185">Reference proteome</keyword>
<dbReference type="EMBL" id="JAHIBW010000030">
    <property type="protein sequence ID" value="KAG7295600.1"/>
    <property type="molecule type" value="Genomic_DNA"/>
</dbReference>
<comment type="caution">
    <text evidence="4">The sequence shown here is derived from an EMBL/GenBank/DDBJ whole genome shotgun (WGS) entry which is preliminary data.</text>
</comment>
<dbReference type="Gene3D" id="3.30.1520.10">
    <property type="entry name" value="Phox-like domain"/>
    <property type="match status" value="2"/>
</dbReference>
<dbReference type="InterPro" id="IPR027267">
    <property type="entry name" value="AH/BAR_dom_sf"/>
</dbReference>
<feature type="region of interest" description="Disordered" evidence="2">
    <location>
        <begin position="1"/>
        <end position="34"/>
    </location>
</feature>
<protein>
    <recommendedName>
        <fullName evidence="3">PX domain-containing protein</fullName>
    </recommendedName>
</protein>
<dbReference type="PANTHER" id="PTHR45850">
    <property type="entry name" value="SORTING NEXIN FAMILY MEMBER"/>
    <property type="match status" value="1"/>
</dbReference>
<feature type="compositionally biased region" description="Basic and acidic residues" evidence="2">
    <location>
        <begin position="23"/>
        <end position="33"/>
    </location>
</feature>
<name>A0ABQ7PRL2_PLUXY</name>
<evidence type="ECO:0000313" key="5">
    <source>
        <dbReference type="Proteomes" id="UP000823941"/>
    </source>
</evidence>
<evidence type="ECO:0000256" key="1">
    <source>
        <dbReference type="ARBA" id="ARBA00010883"/>
    </source>
</evidence>
<dbReference type="InterPro" id="IPR001683">
    <property type="entry name" value="PX_dom"/>
</dbReference>
<dbReference type="Gene3D" id="1.20.1270.60">
    <property type="entry name" value="Arfaptin homology (AH) domain/BAR domain"/>
    <property type="match status" value="1"/>
</dbReference>
<dbReference type="SUPFAM" id="SSF64268">
    <property type="entry name" value="PX domain"/>
    <property type="match status" value="1"/>
</dbReference>
<proteinExistence type="inferred from homology"/>
<evidence type="ECO:0000259" key="3">
    <source>
        <dbReference type="PROSITE" id="PS50195"/>
    </source>
</evidence>
<dbReference type="PANTHER" id="PTHR45850:SF1">
    <property type="entry name" value="SORTING NEXIN 6, ISOFORM B"/>
    <property type="match status" value="1"/>
</dbReference>
<dbReference type="InterPro" id="IPR036871">
    <property type="entry name" value="PX_dom_sf"/>
</dbReference>
<dbReference type="SUPFAM" id="SSF103657">
    <property type="entry name" value="BAR/IMD domain-like"/>
    <property type="match status" value="1"/>
</dbReference>
<comment type="similarity">
    <text evidence="1">Belongs to the sorting nexin family.</text>
</comment>
<feature type="domain" description="PX" evidence="3">
    <location>
        <begin position="37"/>
        <end position="263"/>
    </location>
</feature>
<dbReference type="Pfam" id="PF00787">
    <property type="entry name" value="PX"/>
    <property type="match status" value="1"/>
</dbReference>
<dbReference type="CDD" id="cd06892">
    <property type="entry name" value="PX_SNX5_like"/>
    <property type="match status" value="1"/>
</dbReference>
<accession>A0ABQ7PRL2</accession>
<evidence type="ECO:0000313" key="4">
    <source>
        <dbReference type="EMBL" id="KAG7295600.1"/>
    </source>
</evidence>
<reference evidence="4 5" key="1">
    <citation type="submission" date="2021-06" db="EMBL/GenBank/DDBJ databases">
        <title>A haploid diamondback moth (Plutella xylostella L.) genome assembly resolves 31 chromosomes and identifies a diamide resistance mutation.</title>
        <authorList>
            <person name="Ward C.M."/>
            <person name="Perry K.D."/>
            <person name="Baker G."/>
            <person name="Powis K."/>
            <person name="Heckel D.G."/>
            <person name="Baxter S.W."/>
        </authorList>
    </citation>
    <scope>NUCLEOTIDE SEQUENCE [LARGE SCALE GENOMIC DNA]</scope>
    <source>
        <strain evidence="4 5">LV</strain>
        <tissue evidence="4">Single pupa</tissue>
    </source>
</reference>
<sequence>MMDCVEDTNSDPLSVPAAPVDLDNTKLDKKRPSENVSLADNSLLVDISDALSEKEKVKFTVHTKTTLPEYQKCEFLVVRQHEEFVWLHDRYEENDEYAGYIIPPAPPRPDFDASREKLQRLGEGEGALTREEFLKMKEELEDEYLATFKKTVAMHKVFLQRLAAHPLFRNDAHLRVEYLATFKKIPSCSPSPQFGLLFFELLFLYQTPCITTTNHTSPPYSEYLATFKKTVAMHEVFLQRLAAHPVFRNDAHLRVFLQYEQELCAKPRGKMDLIGGLMRSMTTTTDEIYLGATVRDVNDFFEQETSFLQEYCAALKEAVAKADRLTTKHKEVADAHIKLSSCITQLASREHPPTERFLTRTADTFDKCRKIEGRMASDQDLKLADTLRYYMRDTNAAKAVLVRRLRCLAAYEAANRNLEKARAKNKDVHAAEQQQADACAKFEQLSARAREELIDFRTRRVAAFRKSLIDLAELEMKHARSQQELFRKSLQVLTECQ</sequence>
<dbReference type="CDD" id="cd07621">
    <property type="entry name" value="BAR_SNX5_6"/>
    <property type="match status" value="1"/>
</dbReference>
<dbReference type="PROSITE" id="PS50195">
    <property type="entry name" value="PX"/>
    <property type="match status" value="1"/>
</dbReference>
<organism evidence="4 5">
    <name type="scientific">Plutella xylostella</name>
    <name type="common">Diamondback moth</name>
    <name type="synonym">Plutella maculipennis</name>
    <dbReference type="NCBI Taxonomy" id="51655"/>
    <lineage>
        <taxon>Eukaryota</taxon>
        <taxon>Metazoa</taxon>
        <taxon>Ecdysozoa</taxon>
        <taxon>Arthropoda</taxon>
        <taxon>Hexapoda</taxon>
        <taxon>Insecta</taxon>
        <taxon>Pterygota</taxon>
        <taxon>Neoptera</taxon>
        <taxon>Endopterygota</taxon>
        <taxon>Lepidoptera</taxon>
        <taxon>Glossata</taxon>
        <taxon>Ditrysia</taxon>
        <taxon>Yponomeutoidea</taxon>
        <taxon>Plutellidae</taxon>
        <taxon>Plutella</taxon>
    </lineage>
</organism>
<evidence type="ECO:0000256" key="2">
    <source>
        <dbReference type="SAM" id="MobiDB-lite"/>
    </source>
</evidence>
<dbReference type="Pfam" id="PF09325">
    <property type="entry name" value="Vps5"/>
    <property type="match status" value="1"/>
</dbReference>
<dbReference type="InterPro" id="IPR015404">
    <property type="entry name" value="Vps5_C"/>
</dbReference>